<dbReference type="EMBL" id="CP031641">
    <property type="protein sequence ID" value="AXO90697.1"/>
    <property type="molecule type" value="Genomic_DNA"/>
</dbReference>
<dbReference type="Proteomes" id="UP000258127">
    <property type="component" value="Chromosome"/>
</dbReference>
<dbReference type="Pfam" id="PF06527">
    <property type="entry name" value="TniQ"/>
    <property type="match status" value="1"/>
</dbReference>
<organism evidence="3 4">
    <name type="scientific">Pseudomonas parafulva</name>
    <dbReference type="NCBI Taxonomy" id="157782"/>
    <lineage>
        <taxon>Bacteria</taxon>
        <taxon>Pseudomonadati</taxon>
        <taxon>Pseudomonadota</taxon>
        <taxon>Gammaproteobacteria</taxon>
        <taxon>Pseudomonadales</taxon>
        <taxon>Pseudomonadaceae</taxon>
        <taxon>Pseudomonas</taxon>
    </lineage>
</organism>
<protein>
    <recommendedName>
        <fullName evidence="5">Transposon Tn7 transposition protein TnsD C-termianl domain-containing protein</fullName>
    </recommendedName>
</protein>
<evidence type="ECO:0000259" key="2">
    <source>
        <dbReference type="Pfam" id="PF15978"/>
    </source>
</evidence>
<dbReference type="InterPro" id="IPR009492">
    <property type="entry name" value="TniQ"/>
</dbReference>
<dbReference type="InterPro" id="IPR032750">
    <property type="entry name" value="TnsD_C"/>
</dbReference>
<evidence type="ECO:0000313" key="4">
    <source>
        <dbReference type="Proteomes" id="UP000258127"/>
    </source>
</evidence>
<evidence type="ECO:0000259" key="1">
    <source>
        <dbReference type="Pfam" id="PF06527"/>
    </source>
</evidence>
<name>A0AAI8KFE0_9PSED</name>
<feature type="domain" description="Transposon Tn7 transposition protein TnsD C-terminal" evidence="2">
    <location>
        <begin position="349"/>
        <end position="493"/>
    </location>
</feature>
<feature type="domain" description="TniQ" evidence="1">
    <location>
        <begin position="13"/>
        <end position="161"/>
    </location>
</feature>
<gene>
    <name evidence="3" type="ORF">DZC75_22810</name>
</gene>
<accession>A0AAI8KFE0</accession>
<proteinExistence type="predicted"/>
<dbReference type="AlphaFoldDB" id="A0AAI8KFE0"/>
<sequence>MVKAMVRLALNWLEDETFFSICSRQHVYLCSIDSAATSEWLFGTTKKYVHDFNYNLGALNKLTTHWGTPESIINEHTIAPFFFSFQSKKNVLAAKEALLGPRLGSLKYRLGLLTNRFGAEHPLKACIACMVCDRIRVGVAYWHLSHQYPGVTICPVHGLYLRESTKNRQWSGQFEWLLPEEEDLLPVPRVETTATTRKVLEDLVDAIIGLSSFGCQRVFDPSAVNAVYRTALAQYGERRSGQEAAASALWLHISGLQAYQPFSCMPRSPDEAVTFLRGLVRSPRGHVHPLKHLTLITWLFGSVAAFIKLHDQIVNSYTPSKKVSPGLVSPVNRVKEINSSSDEIFKAARRPKILKKDIRAAILLRLSQGQSKYSLCEDFGITISTINKLMRSEPSVANAWKEKTISNEKFKRRSIWENTVKTFSKDSAKQIRCRLPAVYVWLYRNDREWLTSRLRGLPNGRIGNHSAVDWSKRDLHLLEALKSTADNLLKSHELPLKKKQIYLALPRLVSALQKRQAYGLTRSFLQEITTSVQKGSGSASAGGSTEAIQSS</sequence>
<evidence type="ECO:0008006" key="5">
    <source>
        <dbReference type="Google" id="ProtNLM"/>
    </source>
</evidence>
<dbReference type="Pfam" id="PF15978">
    <property type="entry name" value="TnsD"/>
    <property type="match status" value="1"/>
</dbReference>
<reference evidence="3 4" key="1">
    <citation type="submission" date="2018-08" db="EMBL/GenBank/DDBJ databases">
        <authorList>
            <person name="Lee Y."/>
            <person name="Kakembo D."/>
        </authorList>
    </citation>
    <scope>NUCLEOTIDE SEQUENCE [LARGE SCALE GENOMIC DNA]</scope>
    <source>
        <strain evidence="3 4">JBCS1880</strain>
    </source>
</reference>
<keyword evidence="4" id="KW-1185">Reference proteome</keyword>
<evidence type="ECO:0000313" key="3">
    <source>
        <dbReference type="EMBL" id="AXO90697.1"/>
    </source>
</evidence>